<dbReference type="InterPro" id="IPR023459">
    <property type="entry name" value="Tscrpt_elong_fac_GreA/B_fam"/>
</dbReference>
<protein>
    <recommendedName>
        <fullName evidence="4">Transcription elongation factor GreB</fullName>
    </recommendedName>
    <alternativeName>
        <fullName evidence="4">Transcript cleavage factor GreB</fullName>
    </alternativeName>
</protein>
<evidence type="ECO:0000256" key="4">
    <source>
        <dbReference type="HAMAP-Rule" id="MF_00930"/>
    </source>
</evidence>
<dbReference type="EMBL" id="QNRQ01000003">
    <property type="protein sequence ID" value="RBP40980.1"/>
    <property type="molecule type" value="Genomic_DNA"/>
</dbReference>
<evidence type="ECO:0000256" key="5">
    <source>
        <dbReference type="SAM" id="MobiDB-lite"/>
    </source>
</evidence>
<evidence type="ECO:0000256" key="1">
    <source>
        <dbReference type="ARBA" id="ARBA00023015"/>
    </source>
</evidence>
<dbReference type="GO" id="GO:0070063">
    <property type="term" value="F:RNA polymerase binding"/>
    <property type="evidence" value="ECO:0007669"/>
    <property type="project" value="InterPro"/>
</dbReference>
<evidence type="ECO:0000256" key="2">
    <source>
        <dbReference type="ARBA" id="ARBA00023125"/>
    </source>
</evidence>
<organism evidence="8 9">
    <name type="scientific">Eoetvoesiella caeni</name>
    <dbReference type="NCBI Taxonomy" id="645616"/>
    <lineage>
        <taxon>Bacteria</taxon>
        <taxon>Pseudomonadati</taxon>
        <taxon>Pseudomonadota</taxon>
        <taxon>Betaproteobacteria</taxon>
        <taxon>Burkholderiales</taxon>
        <taxon>Alcaligenaceae</taxon>
        <taxon>Eoetvoesiella</taxon>
    </lineage>
</organism>
<keyword evidence="9" id="KW-1185">Reference proteome</keyword>
<dbReference type="PANTHER" id="PTHR30437:SF6">
    <property type="entry name" value="TRANSCRIPTION ELONGATION FACTOR GREB"/>
    <property type="match status" value="1"/>
</dbReference>
<dbReference type="GO" id="GO:0003746">
    <property type="term" value="F:translation elongation factor activity"/>
    <property type="evidence" value="ECO:0007669"/>
    <property type="project" value="UniProtKB-KW"/>
</dbReference>
<dbReference type="InterPro" id="IPR028624">
    <property type="entry name" value="Tscrpt_elong_fac_GreA/B"/>
</dbReference>
<dbReference type="RefSeq" id="WP_113932728.1">
    <property type="nucleotide sequence ID" value="NZ_JACCEU010000004.1"/>
</dbReference>
<dbReference type="GO" id="GO:0003677">
    <property type="term" value="F:DNA binding"/>
    <property type="evidence" value="ECO:0007669"/>
    <property type="project" value="UniProtKB-UniRule"/>
</dbReference>
<keyword evidence="2 4" id="KW-0238">DNA-binding</keyword>
<dbReference type="GO" id="GO:0006354">
    <property type="term" value="P:DNA-templated transcription elongation"/>
    <property type="evidence" value="ECO:0007669"/>
    <property type="project" value="TreeGrafter"/>
</dbReference>
<dbReference type="OrthoDB" id="5511940at2"/>
<dbReference type="Gene3D" id="1.10.287.180">
    <property type="entry name" value="Transcription elongation factor, GreA/GreB, N-terminal domain"/>
    <property type="match status" value="1"/>
</dbReference>
<dbReference type="HAMAP" id="MF_00105">
    <property type="entry name" value="GreA_GreB"/>
    <property type="match status" value="1"/>
</dbReference>
<accession>A0A366HES6</accession>
<dbReference type="InterPro" id="IPR036805">
    <property type="entry name" value="Tscrpt_elong_fac_GreA/B_N_sf"/>
</dbReference>
<dbReference type="Proteomes" id="UP000253628">
    <property type="component" value="Unassembled WGS sequence"/>
</dbReference>
<keyword evidence="8" id="KW-0251">Elongation factor</keyword>
<dbReference type="PANTHER" id="PTHR30437">
    <property type="entry name" value="TRANSCRIPTION ELONGATION FACTOR GREA"/>
    <property type="match status" value="1"/>
</dbReference>
<gene>
    <name evidence="4" type="primary">greB</name>
    <name evidence="8" type="ORF">DFR37_103325</name>
</gene>
<feature type="domain" description="Transcription elongation factor GreA/GreB C-terminal" evidence="6">
    <location>
        <begin position="108"/>
        <end position="182"/>
    </location>
</feature>
<comment type="function">
    <text evidence="4">Necessary for efficient RNA polymerase transcription elongation past template-encoded arresting sites. The arresting sites in DNA have the property of trapping a certain fraction of elongating RNA polymerases that pass through, resulting in locked ternary complexes. Cleavage of the nascent transcript by cleavage factors such as GreA or GreB allows the resumption of elongation from the new 3'terminus. GreB releases sequences of up to 9 nucleotides in length.</text>
</comment>
<dbReference type="Pfam" id="PF01272">
    <property type="entry name" value="GreA_GreB"/>
    <property type="match status" value="1"/>
</dbReference>
<dbReference type="FunFam" id="1.10.287.180:FF:000001">
    <property type="entry name" value="Transcription elongation factor GreA"/>
    <property type="match status" value="1"/>
</dbReference>
<reference evidence="8 9" key="1">
    <citation type="submission" date="2018-06" db="EMBL/GenBank/DDBJ databases">
        <title>Genomic Encyclopedia of Type Strains, Phase IV (KMG-IV): sequencing the most valuable type-strain genomes for metagenomic binning, comparative biology and taxonomic classification.</title>
        <authorList>
            <person name="Goeker M."/>
        </authorList>
    </citation>
    <scope>NUCLEOTIDE SEQUENCE [LARGE SCALE GENOMIC DNA]</scope>
    <source>
        <strain evidence="8 9">DSM 25520</strain>
    </source>
</reference>
<dbReference type="InterPro" id="IPR001437">
    <property type="entry name" value="Tscrpt_elong_fac_GreA/B_C"/>
</dbReference>
<dbReference type="GO" id="GO:0032784">
    <property type="term" value="P:regulation of DNA-templated transcription elongation"/>
    <property type="evidence" value="ECO:0007669"/>
    <property type="project" value="UniProtKB-UniRule"/>
</dbReference>
<dbReference type="HAMAP" id="MF_00930">
    <property type="entry name" value="GreB"/>
    <property type="match status" value="1"/>
</dbReference>
<keyword evidence="8" id="KW-0648">Protein biosynthesis</keyword>
<evidence type="ECO:0000259" key="7">
    <source>
        <dbReference type="Pfam" id="PF03449"/>
    </source>
</evidence>
<comment type="caution">
    <text evidence="8">The sequence shown here is derived from an EMBL/GenBank/DDBJ whole genome shotgun (WGS) entry which is preliminary data.</text>
</comment>
<dbReference type="InterPro" id="IPR022691">
    <property type="entry name" value="Tscrpt_elong_fac_GreA/B_N"/>
</dbReference>
<evidence type="ECO:0000313" key="9">
    <source>
        <dbReference type="Proteomes" id="UP000253628"/>
    </source>
</evidence>
<dbReference type="Pfam" id="PF03449">
    <property type="entry name" value="GreA_GreB_N"/>
    <property type="match status" value="1"/>
</dbReference>
<dbReference type="PIRSF" id="PIRSF006092">
    <property type="entry name" value="GreA_GreB"/>
    <property type="match status" value="1"/>
</dbReference>
<dbReference type="AlphaFoldDB" id="A0A366HES6"/>
<dbReference type="NCBIfam" id="TIGR01461">
    <property type="entry name" value="greB"/>
    <property type="match status" value="1"/>
</dbReference>
<feature type="domain" description="Transcription elongation factor GreA/GreB N-terminal" evidence="7">
    <location>
        <begin position="30"/>
        <end position="100"/>
    </location>
</feature>
<dbReference type="InterPro" id="IPR036953">
    <property type="entry name" value="GreA/GreB_C_sf"/>
</dbReference>
<evidence type="ECO:0000259" key="6">
    <source>
        <dbReference type="Pfam" id="PF01272"/>
    </source>
</evidence>
<dbReference type="NCBIfam" id="NF002506">
    <property type="entry name" value="PRK01885.1"/>
    <property type="match status" value="1"/>
</dbReference>
<name>A0A366HES6_9BURK</name>
<dbReference type="SUPFAM" id="SSF46557">
    <property type="entry name" value="GreA transcript cleavage protein, N-terminal domain"/>
    <property type="match status" value="1"/>
</dbReference>
<dbReference type="SUPFAM" id="SSF54534">
    <property type="entry name" value="FKBP-like"/>
    <property type="match status" value="1"/>
</dbReference>
<evidence type="ECO:0000313" key="8">
    <source>
        <dbReference type="EMBL" id="RBP40980.1"/>
    </source>
</evidence>
<dbReference type="InterPro" id="IPR006358">
    <property type="entry name" value="Tscrpt_elong_fac_GreB"/>
</dbReference>
<keyword evidence="3 4" id="KW-0804">Transcription</keyword>
<dbReference type="Gene3D" id="3.10.50.30">
    <property type="entry name" value="Transcription elongation factor, GreA/GreB, C-terminal domain"/>
    <property type="match status" value="1"/>
</dbReference>
<proteinExistence type="inferred from homology"/>
<feature type="region of interest" description="Disordered" evidence="5">
    <location>
        <begin position="1"/>
        <end position="27"/>
    </location>
</feature>
<dbReference type="FunFam" id="3.10.50.30:FF:000001">
    <property type="entry name" value="Transcription elongation factor GreA"/>
    <property type="match status" value="1"/>
</dbReference>
<sequence length="190" mass="21526">MNKAFVKESDEDGDDDLAPENVRLPPGTKNYITTEGYNKLRAEFTRLMNEERPEVVQIVSWAASNGDRSENGDYLYGKKRLREIDRRMRFLTKRLEIAEVVDPSTQPNKDQVFFGATVVYSDKAGEEFRVTIVGVDEAEPLLGKISWISPVARALTKAREGDTVVLRTPAGMDELDILEISYPEPSREQK</sequence>
<feature type="compositionally biased region" description="Acidic residues" evidence="5">
    <location>
        <begin position="9"/>
        <end position="18"/>
    </location>
</feature>
<evidence type="ECO:0000256" key="3">
    <source>
        <dbReference type="ARBA" id="ARBA00023163"/>
    </source>
</evidence>
<comment type="similarity">
    <text evidence="4">Belongs to the GreA/GreB family. GreB subfamily.</text>
</comment>
<keyword evidence="1 4" id="KW-0805">Transcription regulation</keyword>